<gene>
    <name evidence="1" type="ORF">L3Q82_009229</name>
</gene>
<proteinExistence type="predicted"/>
<feature type="non-terminal residue" evidence="1">
    <location>
        <position position="152"/>
    </location>
</feature>
<protein>
    <submittedName>
        <fullName evidence="1">Uncharacterized protein</fullName>
    </submittedName>
</protein>
<evidence type="ECO:0000313" key="1">
    <source>
        <dbReference type="EMBL" id="KAI3366816.1"/>
    </source>
</evidence>
<comment type="caution">
    <text evidence="1">The sequence shown here is derived from an EMBL/GenBank/DDBJ whole genome shotgun (WGS) entry which is preliminary data.</text>
</comment>
<keyword evidence="2" id="KW-1185">Reference proteome</keyword>
<organism evidence="1 2">
    <name type="scientific">Scortum barcoo</name>
    <name type="common">barcoo grunter</name>
    <dbReference type="NCBI Taxonomy" id="214431"/>
    <lineage>
        <taxon>Eukaryota</taxon>
        <taxon>Metazoa</taxon>
        <taxon>Chordata</taxon>
        <taxon>Craniata</taxon>
        <taxon>Vertebrata</taxon>
        <taxon>Euteleostomi</taxon>
        <taxon>Actinopterygii</taxon>
        <taxon>Neopterygii</taxon>
        <taxon>Teleostei</taxon>
        <taxon>Neoteleostei</taxon>
        <taxon>Acanthomorphata</taxon>
        <taxon>Eupercaria</taxon>
        <taxon>Centrarchiformes</taxon>
        <taxon>Terapontoidei</taxon>
        <taxon>Terapontidae</taxon>
        <taxon>Scortum</taxon>
    </lineage>
</organism>
<sequence>MPPGRLPREVFQACPTGRRPRRKTQDTLERLCLSAGLGTPRVPPEELEEVSGVREEVWASLLRLLPPCDPVPDQADEEEEEEEEDTLSEVGLCCSASRCCWVAERTVPGCHGYRQSGRVGMILDGKEAVMFALAAHIAELTENQHICTFLAT</sequence>
<dbReference type="EMBL" id="CM041540">
    <property type="protein sequence ID" value="KAI3366816.1"/>
    <property type="molecule type" value="Genomic_DNA"/>
</dbReference>
<dbReference type="Proteomes" id="UP000831701">
    <property type="component" value="Chromosome 10"/>
</dbReference>
<reference evidence="1" key="1">
    <citation type="submission" date="2022-04" db="EMBL/GenBank/DDBJ databases">
        <title>Jade perch genome.</title>
        <authorList>
            <person name="Chao B."/>
        </authorList>
    </citation>
    <scope>NUCLEOTIDE SEQUENCE</scope>
    <source>
        <strain evidence="1">CB-2022</strain>
    </source>
</reference>
<name>A0ACB8WGF1_9TELE</name>
<evidence type="ECO:0000313" key="2">
    <source>
        <dbReference type="Proteomes" id="UP000831701"/>
    </source>
</evidence>
<accession>A0ACB8WGF1</accession>